<dbReference type="AlphaFoldDB" id="A0A4C1YZ08"/>
<name>A0A4C1YZ08_EUMVA</name>
<dbReference type="Gene3D" id="3.30.420.10">
    <property type="entry name" value="Ribonuclease H-like superfamily/Ribonuclease H"/>
    <property type="match status" value="1"/>
</dbReference>
<dbReference type="GO" id="GO:0008168">
    <property type="term" value="F:methyltransferase activity"/>
    <property type="evidence" value="ECO:0007669"/>
    <property type="project" value="UniProtKB-KW"/>
</dbReference>
<dbReference type="Proteomes" id="UP000299102">
    <property type="component" value="Unassembled WGS sequence"/>
</dbReference>
<evidence type="ECO:0000256" key="1">
    <source>
        <dbReference type="SAM" id="MobiDB-lite"/>
    </source>
</evidence>
<dbReference type="OrthoDB" id="616263at2759"/>
<evidence type="ECO:0000313" key="2">
    <source>
        <dbReference type="EMBL" id="GBP81556.1"/>
    </source>
</evidence>
<reference evidence="2 3" key="1">
    <citation type="journal article" date="2019" name="Commun. Biol.">
        <title>The bagworm genome reveals a unique fibroin gene that provides high tensile strength.</title>
        <authorList>
            <person name="Kono N."/>
            <person name="Nakamura H."/>
            <person name="Ohtoshi R."/>
            <person name="Tomita M."/>
            <person name="Numata K."/>
            <person name="Arakawa K."/>
        </authorList>
    </citation>
    <scope>NUCLEOTIDE SEQUENCE [LARGE SCALE GENOMIC DNA]</scope>
</reference>
<dbReference type="InterPro" id="IPR036397">
    <property type="entry name" value="RNaseH_sf"/>
</dbReference>
<dbReference type="EMBL" id="BGZK01001517">
    <property type="protein sequence ID" value="GBP81556.1"/>
    <property type="molecule type" value="Genomic_DNA"/>
</dbReference>
<protein>
    <submittedName>
        <fullName evidence="2">Histone-lysine N-methyltransferase SETMAR</fullName>
    </submittedName>
</protein>
<feature type="region of interest" description="Disordered" evidence="1">
    <location>
        <begin position="118"/>
        <end position="144"/>
    </location>
</feature>
<organism evidence="2 3">
    <name type="scientific">Eumeta variegata</name>
    <name type="common">Bagworm moth</name>
    <name type="synonym">Eumeta japonica</name>
    <dbReference type="NCBI Taxonomy" id="151549"/>
    <lineage>
        <taxon>Eukaryota</taxon>
        <taxon>Metazoa</taxon>
        <taxon>Ecdysozoa</taxon>
        <taxon>Arthropoda</taxon>
        <taxon>Hexapoda</taxon>
        <taxon>Insecta</taxon>
        <taxon>Pterygota</taxon>
        <taxon>Neoptera</taxon>
        <taxon>Endopterygota</taxon>
        <taxon>Lepidoptera</taxon>
        <taxon>Glossata</taxon>
        <taxon>Ditrysia</taxon>
        <taxon>Tineoidea</taxon>
        <taxon>Psychidae</taxon>
        <taxon>Oiketicinae</taxon>
        <taxon>Eumeta</taxon>
    </lineage>
</organism>
<sequence>MIYDKNVRERSWSQGKQAPQTIAKPGFTRNELMLCVWWDWKGIIHYKLLPPGKTINWDLYKGGKTSARIDRNKRYATGTWKKMAGGIRNGNESFVHLPETLLGFRDGLSVTPSESASIFEGAKQKPESRWSSPPIETSNPRGVNSALSASRVRIRYLMQGGFMEME</sequence>
<keyword evidence="3" id="KW-1185">Reference proteome</keyword>
<gene>
    <name evidence="2" type="primary">SETMAR</name>
    <name evidence="2" type="ORF">EVAR_60268_1</name>
</gene>
<dbReference type="Pfam" id="PF01359">
    <property type="entry name" value="Transposase_1"/>
    <property type="match status" value="1"/>
</dbReference>
<accession>A0A4C1YZ08</accession>
<proteinExistence type="predicted"/>
<dbReference type="InterPro" id="IPR001888">
    <property type="entry name" value="Transposase_1"/>
</dbReference>
<feature type="compositionally biased region" description="Polar residues" evidence="1">
    <location>
        <begin position="129"/>
        <end position="144"/>
    </location>
</feature>
<keyword evidence="2" id="KW-0808">Transferase</keyword>
<keyword evidence="2" id="KW-0489">Methyltransferase</keyword>
<dbReference type="GO" id="GO:0032259">
    <property type="term" value="P:methylation"/>
    <property type="evidence" value="ECO:0007669"/>
    <property type="project" value="UniProtKB-KW"/>
</dbReference>
<evidence type="ECO:0000313" key="3">
    <source>
        <dbReference type="Proteomes" id="UP000299102"/>
    </source>
</evidence>
<dbReference type="GO" id="GO:0003676">
    <property type="term" value="F:nucleic acid binding"/>
    <property type="evidence" value="ECO:0007669"/>
    <property type="project" value="InterPro"/>
</dbReference>
<comment type="caution">
    <text evidence="2">The sequence shown here is derived from an EMBL/GenBank/DDBJ whole genome shotgun (WGS) entry which is preliminary data.</text>
</comment>